<proteinExistence type="predicted"/>
<dbReference type="Proteomes" id="UP000238196">
    <property type="component" value="Unassembled WGS sequence"/>
</dbReference>
<dbReference type="PANTHER" id="PTHR44943">
    <property type="entry name" value="CELLULOSE SYNTHASE OPERON PROTEIN C"/>
    <property type="match status" value="1"/>
</dbReference>
<evidence type="ECO:0008006" key="5">
    <source>
        <dbReference type="Google" id="ProtNLM"/>
    </source>
</evidence>
<dbReference type="Pfam" id="PF13174">
    <property type="entry name" value="TPR_6"/>
    <property type="match status" value="1"/>
</dbReference>
<dbReference type="OrthoDB" id="9790037at2"/>
<dbReference type="InterPro" id="IPR011990">
    <property type="entry name" value="TPR-like_helical_dom_sf"/>
</dbReference>
<dbReference type="Gene3D" id="1.25.40.10">
    <property type="entry name" value="Tetratricopeptide repeat domain"/>
    <property type="match status" value="1"/>
</dbReference>
<reference evidence="3 4" key="1">
    <citation type="submission" date="2018-02" db="EMBL/GenBank/DDBJ databases">
        <title>novel marine gammaproteobacteria from coastal saline agro ecosystem.</title>
        <authorList>
            <person name="Krishnan R."/>
            <person name="Ramesh Kumar N."/>
        </authorList>
    </citation>
    <scope>NUCLEOTIDE SEQUENCE [LARGE SCALE GENOMIC DNA]</scope>
    <source>
        <strain evidence="3 4">228</strain>
    </source>
</reference>
<evidence type="ECO:0000256" key="2">
    <source>
        <dbReference type="ARBA" id="ARBA00022803"/>
    </source>
</evidence>
<comment type="caution">
    <text evidence="3">The sequence shown here is derived from an EMBL/GenBank/DDBJ whole genome shotgun (WGS) entry which is preliminary data.</text>
</comment>
<dbReference type="SUPFAM" id="SSF48439">
    <property type="entry name" value="Protein prenylyltransferase"/>
    <property type="match status" value="1"/>
</dbReference>
<organism evidence="3 4">
    <name type="scientific">Proteobacteria bacterium 228</name>
    <dbReference type="NCBI Taxonomy" id="2083153"/>
    <lineage>
        <taxon>Bacteria</taxon>
        <taxon>Pseudomonadati</taxon>
        <taxon>Pseudomonadota</taxon>
    </lineage>
</organism>
<dbReference type="AlphaFoldDB" id="A0A2S5KHA6"/>
<keyword evidence="2" id="KW-0802">TPR repeat</keyword>
<keyword evidence="1" id="KW-0677">Repeat</keyword>
<accession>A0A2S5KHA6</accession>
<dbReference type="InterPro" id="IPR019734">
    <property type="entry name" value="TPR_rpt"/>
</dbReference>
<gene>
    <name evidence="3" type="ORF">C4K68_28040</name>
</gene>
<sequence length="566" mass="64224">MQTKKNMLNTAKAHIKHKQIEEALKSLNEIINLWPDYTDAHIFRIDLARSNLDASKQEEYIDNAFFTCSADVRLYHRRALHHFSASRFDCVLNDLGEALTINPSHTASLLLKARTLFQTGLLSDSLAVYKEINDRPLSYYIDKCSLLLLMNMNEEALLTVEEGLENFPENIPLITTKGTSLKNLKQHSIAIKYLESKIHDINNESIAICIALVKIFTGLGDFHEAAKALSPFIEKYPYDGRLIGAMHDLCCESGKEFYSPDLFIEYAKIKNFSKGSTIVAQNILRIFGRHEEADALMPYLQPADSLPPLPLTALLTSIKDQNKISMPLLTAAWSLLSSGNSSFDDWRRRANWGAVANKTVGEYFSKNGFTFTSSEDEEIVSFPLCEEIIQAANRGDRLILAGSHHGPVSAALAWLKRKNLKTTIIASTGTRVDDFFDQVFLTKNPENSIKHLYKKLEQGYILASSPDMTRAQGYKKYPFFNGDIKVSTLIPRLAFSASARTFWIQPVWNDRSIVINAEELPSSRDFEVESEFVDVWFAHYLKNLESHFRSASPSNFSFGKFWENWR</sequence>
<evidence type="ECO:0000313" key="4">
    <source>
        <dbReference type="Proteomes" id="UP000238196"/>
    </source>
</evidence>
<evidence type="ECO:0000256" key="1">
    <source>
        <dbReference type="ARBA" id="ARBA00022737"/>
    </source>
</evidence>
<evidence type="ECO:0000313" key="3">
    <source>
        <dbReference type="EMBL" id="PPC73973.1"/>
    </source>
</evidence>
<name>A0A2S5KHA6_9PROT</name>
<dbReference type="PANTHER" id="PTHR44943:SF4">
    <property type="entry name" value="TPR REPEAT-CONTAINING PROTEIN MJ0798"/>
    <property type="match status" value="1"/>
</dbReference>
<dbReference type="EMBL" id="PRLP01000169">
    <property type="protein sequence ID" value="PPC73973.1"/>
    <property type="molecule type" value="Genomic_DNA"/>
</dbReference>
<dbReference type="InterPro" id="IPR051685">
    <property type="entry name" value="Ycf3/AcsC/BcsC/TPR_MFPF"/>
</dbReference>
<protein>
    <recommendedName>
        <fullName evidence="5">Tetratricopeptide repeat protein</fullName>
    </recommendedName>
</protein>